<reference evidence="4 5" key="1">
    <citation type="submission" date="2021-07" db="EMBL/GenBank/DDBJ databases">
        <authorList>
            <person name="Imarazene B."/>
            <person name="Zahm M."/>
            <person name="Klopp C."/>
            <person name="Cabau C."/>
            <person name="Beille S."/>
            <person name="Jouanno E."/>
            <person name="Castinel A."/>
            <person name="Lluch J."/>
            <person name="Gil L."/>
            <person name="Kuchtly C."/>
            <person name="Lopez Roques C."/>
            <person name="Donnadieu C."/>
            <person name="Parrinello H."/>
            <person name="Journot L."/>
            <person name="Du K."/>
            <person name="Schartl M."/>
            <person name="Retaux S."/>
            <person name="Guiguen Y."/>
        </authorList>
    </citation>
    <scope>NUCLEOTIDE SEQUENCE [LARGE SCALE GENOMIC DNA]</scope>
    <source>
        <strain evidence="4">Pach_M1</strain>
        <tissue evidence="4">Testis</tissue>
    </source>
</reference>
<accession>A0A8T2LLP9</accession>
<keyword evidence="2" id="KW-0547">Nucleotide-binding</keyword>
<organism evidence="4 5">
    <name type="scientific">Astyanax mexicanus</name>
    <name type="common">Blind cave fish</name>
    <name type="synonym">Astyanax fasciatus mexicanus</name>
    <dbReference type="NCBI Taxonomy" id="7994"/>
    <lineage>
        <taxon>Eukaryota</taxon>
        <taxon>Metazoa</taxon>
        <taxon>Chordata</taxon>
        <taxon>Craniata</taxon>
        <taxon>Vertebrata</taxon>
        <taxon>Euteleostomi</taxon>
        <taxon>Actinopterygii</taxon>
        <taxon>Neopterygii</taxon>
        <taxon>Teleostei</taxon>
        <taxon>Ostariophysi</taxon>
        <taxon>Characiformes</taxon>
        <taxon>Characoidei</taxon>
        <taxon>Acestrorhamphidae</taxon>
        <taxon>Acestrorhamphinae</taxon>
        <taxon>Astyanax</taxon>
    </lineage>
</organism>
<evidence type="ECO:0000313" key="5">
    <source>
        <dbReference type="Proteomes" id="UP000752171"/>
    </source>
</evidence>
<dbReference type="AlphaFoldDB" id="A0A8T2LLP9"/>
<dbReference type="Pfam" id="PF00012">
    <property type="entry name" value="HSP70"/>
    <property type="match status" value="1"/>
</dbReference>
<dbReference type="InterPro" id="IPR043129">
    <property type="entry name" value="ATPase_NBD"/>
</dbReference>
<evidence type="ECO:0000256" key="3">
    <source>
        <dbReference type="ARBA" id="ARBA00022840"/>
    </source>
</evidence>
<dbReference type="EMBL" id="JAICCE010000011">
    <property type="protein sequence ID" value="KAG9271767.1"/>
    <property type="molecule type" value="Genomic_DNA"/>
</dbReference>
<evidence type="ECO:0000256" key="2">
    <source>
        <dbReference type="ARBA" id="ARBA00022741"/>
    </source>
</evidence>
<comment type="caution">
    <text evidence="4">The sequence shown here is derived from an EMBL/GenBank/DDBJ whole genome shotgun (WGS) entry which is preliminary data.</text>
</comment>
<dbReference type="OrthoDB" id="2963168at2759"/>
<dbReference type="SUPFAM" id="SSF53067">
    <property type="entry name" value="Actin-like ATPase domain"/>
    <property type="match status" value="2"/>
</dbReference>
<dbReference type="InterPro" id="IPR013126">
    <property type="entry name" value="Hsp_70_fam"/>
</dbReference>
<dbReference type="Proteomes" id="UP000752171">
    <property type="component" value="Unassembled WGS sequence"/>
</dbReference>
<sequence>MAHSTFFIAVDFGTAFSGYCFKIKGATQTRQPMWGEERSIRTCKTRTSILFDENEKFLKFGYDAVITYSKQIRTKEAKKCYLFDNFKMELYGKDLHRDIMLTAKNGKQMRAMKVFSESLRFIKDHALETIGKHTAGVKFSASDATWILTVPAIWSAAAKQFMREAATEAGLVTESEPDRLIIALEPEAASVWCRQLPSEGFIEGNIVGAEKIKEVPGTQYMVVDCGGGTIDITVHEVVQGGCLKELHKVSGSDMGGQTVDKNFKTFLRELFSEEVYDEFEENHPNDLLRLMYEFSNCKRYEGEVFVQCPYNLQQIASRDQDIEDYFEYNNDADWDEGQIILSGEKLRALHDDSLRSIENLIKDILKKPNLNIDYIFLVGGFALSEYVYSFVKEMFGGQCKVLCPVDAQMAVLNGAVTFGMIPNVVESRISRFTYGIGTSVLFDETKHKGKSKRVTKEGKVFCIVCFDRLVKRDESVRYNEVRVHYFFPLEKDQKAVGFGFYYTESKTAEFIDEPGMKKIGYLTVSMPVIKEGSSRSVIVNVKFGFTEMQATATDVDSGETSSVKLDFMSK</sequence>
<dbReference type="GO" id="GO:0140662">
    <property type="term" value="F:ATP-dependent protein folding chaperone"/>
    <property type="evidence" value="ECO:0007669"/>
    <property type="project" value="InterPro"/>
</dbReference>
<dbReference type="GO" id="GO:0005524">
    <property type="term" value="F:ATP binding"/>
    <property type="evidence" value="ECO:0007669"/>
    <property type="project" value="UniProtKB-KW"/>
</dbReference>
<gene>
    <name evidence="4" type="primary">HSPA12A</name>
    <name evidence="4" type="ORF">AMEX_G14736</name>
</gene>
<dbReference type="PANTHER" id="PTHR14187">
    <property type="entry name" value="ALPHA KINASE/ELONGATION FACTOR 2 KINASE"/>
    <property type="match status" value="1"/>
</dbReference>
<dbReference type="PANTHER" id="PTHR14187:SF5">
    <property type="entry name" value="HEAT SHOCK 70 KDA PROTEIN 12A"/>
    <property type="match status" value="1"/>
</dbReference>
<dbReference type="CDD" id="cd10229">
    <property type="entry name" value="ASKHA_NBD_HSP70_HSPA12"/>
    <property type="match status" value="1"/>
</dbReference>
<keyword evidence="4" id="KW-0346">Stress response</keyword>
<keyword evidence="3" id="KW-0067">ATP-binding</keyword>
<dbReference type="Gene3D" id="3.30.420.40">
    <property type="match status" value="2"/>
</dbReference>
<protein>
    <submittedName>
        <fullName evidence="4">Heat shock 70 kDa protein 12A-like</fullName>
    </submittedName>
</protein>
<proteinExistence type="inferred from homology"/>
<comment type="similarity">
    <text evidence="1">Belongs to the heat shock protein 70 family.</text>
</comment>
<name>A0A8T2LLP9_ASTMX</name>
<evidence type="ECO:0000313" key="4">
    <source>
        <dbReference type="EMBL" id="KAG9271767.1"/>
    </source>
</evidence>
<evidence type="ECO:0000256" key="1">
    <source>
        <dbReference type="ARBA" id="ARBA00007381"/>
    </source>
</evidence>